<dbReference type="Proteomes" id="UP000184226">
    <property type="component" value="Unassembled WGS sequence"/>
</dbReference>
<keyword evidence="1" id="KW-0732">Signal</keyword>
<dbReference type="InterPro" id="IPR025421">
    <property type="entry name" value="DUF4148"/>
</dbReference>
<proteinExistence type="predicted"/>
<reference evidence="2 3" key="1">
    <citation type="submission" date="2016-11" db="EMBL/GenBank/DDBJ databases">
        <authorList>
            <person name="Jaros S."/>
            <person name="Januszkiewicz K."/>
            <person name="Wedrychowicz H."/>
        </authorList>
    </citation>
    <scope>NUCLEOTIDE SEQUENCE [LARGE SCALE GENOMIC DNA]</scope>
    <source>
        <strain evidence="2 3">CGMCC 1.10190</strain>
    </source>
</reference>
<gene>
    <name evidence="2" type="ORF">SAMN04488135_103415</name>
</gene>
<feature type="chain" id="PRO_5013042183" description="DUF4148 domain-containing protein" evidence="1">
    <location>
        <begin position="22"/>
        <end position="121"/>
    </location>
</feature>
<dbReference type="Pfam" id="PF13663">
    <property type="entry name" value="DUF4148"/>
    <property type="match status" value="1"/>
</dbReference>
<evidence type="ECO:0000313" key="3">
    <source>
        <dbReference type="Proteomes" id="UP000184226"/>
    </source>
</evidence>
<evidence type="ECO:0000256" key="1">
    <source>
        <dbReference type="SAM" id="SignalP"/>
    </source>
</evidence>
<feature type="signal peptide" evidence="1">
    <location>
        <begin position="1"/>
        <end position="21"/>
    </location>
</feature>
<keyword evidence="3" id="KW-1185">Reference proteome</keyword>
<sequence>MKTLVSALMISATVFAAAAQAADEPVKTRAQVAAELQQAQSAGLLSHGELDYPPALPAASGESRSRVQAELAAAIKAGQISTGELDYPPAATDDHSSKTRAQVKAELFDYASTHAEPRIEA</sequence>
<name>A0A1M5TL14_9BURK</name>
<dbReference type="EMBL" id="FQXE01000003">
    <property type="protein sequence ID" value="SHH51515.1"/>
    <property type="molecule type" value="Genomic_DNA"/>
</dbReference>
<dbReference type="RefSeq" id="WP_073102563.1">
    <property type="nucleotide sequence ID" value="NZ_FQXE01000003.1"/>
</dbReference>
<protein>
    <recommendedName>
        <fullName evidence="4">DUF4148 domain-containing protein</fullName>
    </recommendedName>
</protein>
<evidence type="ECO:0008006" key="4">
    <source>
        <dbReference type="Google" id="ProtNLM"/>
    </source>
</evidence>
<dbReference type="OrthoDB" id="8777858at2"/>
<accession>A0A1M5TL14</accession>
<evidence type="ECO:0000313" key="2">
    <source>
        <dbReference type="EMBL" id="SHH51515.1"/>
    </source>
</evidence>
<dbReference type="AlphaFoldDB" id="A0A1M5TL14"/>
<organism evidence="2 3">
    <name type="scientific">Pollutimonas bauzanensis</name>
    <dbReference type="NCBI Taxonomy" id="658167"/>
    <lineage>
        <taxon>Bacteria</taxon>
        <taxon>Pseudomonadati</taxon>
        <taxon>Pseudomonadota</taxon>
        <taxon>Betaproteobacteria</taxon>
        <taxon>Burkholderiales</taxon>
        <taxon>Alcaligenaceae</taxon>
        <taxon>Pollutimonas</taxon>
    </lineage>
</organism>